<dbReference type="AlphaFoldDB" id="A0A0E9SML2"/>
<sequence length="47" mass="5491">MWSKQGTFGLRARHAKKTIQDTQQGLATNHTTIKICFLKQFHLKIKH</sequence>
<reference evidence="1" key="1">
    <citation type="submission" date="2014-11" db="EMBL/GenBank/DDBJ databases">
        <authorList>
            <person name="Amaro Gonzalez C."/>
        </authorList>
    </citation>
    <scope>NUCLEOTIDE SEQUENCE</scope>
</reference>
<accession>A0A0E9SML2</accession>
<name>A0A0E9SML2_ANGAN</name>
<organism evidence="1">
    <name type="scientific">Anguilla anguilla</name>
    <name type="common">European freshwater eel</name>
    <name type="synonym">Muraena anguilla</name>
    <dbReference type="NCBI Taxonomy" id="7936"/>
    <lineage>
        <taxon>Eukaryota</taxon>
        <taxon>Metazoa</taxon>
        <taxon>Chordata</taxon>
        <taxon>Craniata</taxon>
        <taxon>Vertebrata</taxon>
        <taxon>Euteleostomi</taxon>
        <taxon>Actinopterygii</taxon>
        <taxon>Neopterygii</taxon>
        <taxon>Teleostei</taxon>
        <taxon>Anguilliformes</taxon>
        <taxon>Anguillidae</taxon>
        <taxon>Anguilla</taxon>
    </lineage>
</organism>
<reference evidence="1" key="2">
    <citation type="journal article" date="2015" name="Fish Shellfish Immunol.">
        <title>Early steps in the European eel (Anguilla anguilla)-Vibrio vulnificus interaction in the gills: Role of the RtxA13 toxin.</title>
        <authorList>
            <person name="Callol A."/>
            <person name="Pajuelo D."/>
            <person name="Ebbesson L."/>
            <person name="Teles M."/>
            <person name="MacKenzie S."/>
            <person name="Amaro C."/>
        </authorList>
    </citation>
    <scope>NUCLEOTIDE SEQUENCE</scope>
</reference>
<dbReference type="EMBL" id="GBXM01065958">
    <property type="protein sequence ID" value="JAH42619.1"/>
    <property type="molecule type" value="Transcribed_RNA"/>
</dbReference>
<evidence type="ECO:0000313" key="1">
    <source>
        <dbReference type="EMBL" id="JAH42619.1"/>
    </source>
</evidence>
<proteinExistence type="predicted"/>
<protein>
    <submittedName>
        <fullName evidence="1">Uncharacterized protein</fullName>
    </submittedName>
</protein>